<accession>A0ACC0Q3S8</accession>
<dbReference type="EMBL" id="CM046388">
    <property type="protein sequence ID" value="KAI8572106.1"/>
    <property type="molecule type" value="Genomic_DNA"/>
</dbReference>
<gene>
    <name evidence="1" type="ORF">RHMOL_Rhmol01G0172600</name>
</gene>
<organism evidence="1 2">
    <name type="scientific">Rhododendron molle</name>
    <name type="common">Chinese azalea</name>
    <name type="synonym">Azalea mollis</name>
    <dbReference type="NCBI Taxonomy" id="49168"/>
    <lineage>
        <taxon>Eukaryota</taxon>
        <taxon>Viridiplantae</taxon>
        <taxon>Streptophyta</taxon>
        <taxon>Embryophyta</taxon>
        <taxon>Tracheophyta</taxon>
        <taxon>Spermatophyta</taxon>
        <taxon>Magnoliopsida</taxon>
        <taxon>eudicotyledons</taxon>
        <taxon>Gunneridae</taxon>
        <taxon>Pentapetalae</taxon>
        <taxon>asterids</taxon>
        <taxon>Ericales</taxon>
        <taxon>Ericaceae</taxon>
        <taxon>Ericoideae</taxon>
        <taxon>Rhodoreae</taxon>
        <taxon>Rhododendron</taxon>
    </lineage>
</organism>
<protein>
    <submittedName>
        <fullName evidence="1">Uncharacterized protein</fullName>
    </submittedName>
</protein>
<proteinExistence type="predicted"/>
<sequence length="78" mass="8903">MYIPYVHINGRGSSLRYRPPLSDTPAEVLHKEPEQHFGFTNLKGNEKLRVWGSGPRVFEWYERLSQGAKDAVALAGFE</sequence>
<evidence type="ECO:0000313" key="1">
    <source>
        <dbReference type="EMBL" id="KAI8572106.1"/>
    </source>
</evidence>
<name>A0ACC0Q3S8_RHOML</name>
<keyword evidence="2" id="KW-1185">Reference proteome</keyword>
<dbReference type="Proteomes" id="UP001062846">
    <property type="component" value="Chromosome 1"/>
</dbReference>
<evidence type="ECO:0000313" key="2">
    <source>
        <dbReference type="Proteomes" id="UP001062846"/>
    </source>
</evidence>
<comment type="caution">
    <text evidence="1">The sequence shown here is derived from an EMBL/GenBank/DDBJ whole genome shotgun (WGS) entry which is preliminary data.</text>
</comment>
<reference evidence="1" key="1">
    <citation type="submission" date="2022-02" db="EMBL/GenBank/DDBJ databases">
        <title>Plant Genome Project.</title>
        <authorList>
            <person name="Zhang R.-G."/>
        </authorList>
    </citation>
    <scope>NUCLEOTIDE SEQUENCE</scope>
    <source>
        <strain evidence="1">AT1</strain>
    </source>
</reference>